<keyword evidence="4" id="KW-0233">DNA recombination</keyword>
<dbReference type="CDD" id="cd01185">
    <property type="entry name" value="INTN1_C_like"/>
    <property type="match status" value="1"/>
</dbReference>
<keyword evidence="3 5" id="KW-0238">DNA-binding</keyword>
<sequence>MNPSISIIYYTSKTLKNGNHPLMLRIIQNRQTKYVSLGVNINPKFWDIKKNEPKRNCPNREAIQRLIIEKMKEYTDKIIDLKVEKREFTAKTLVEKIKNTHSCKTVGEIFLQQIEQLKRENRIGYALSHTQVYNSLIEFNKHLDIYFSDIDVQWLRKYETWLKGQNLAYNTIGIRFRTLRTVYNIAIKEGYVKAEFYPFKDYKVSKLHENTPKRAIVKDNVIKVMNHKEPVSNSSYNQLAIDLFTFSYLMGGINFTDMARLTGENIMDEQLVYRRKKTRKLIHLPIHPKAMEIMNKYKSDNPYIFPILSSFHKTEQQKLNRIHKVIGKVNACLKTLGDELELDKKLTTYVARHSYATTLKRAGVSTSLICDALGHSSERVTQIYLDSFENTQLKAAMKNLL</sequence>
<dbReference type="InterPro" id="IPR035386">
    <property type="entry name" value="Arm-DNA-bind_5"/>
</dbReference>
<evidence type="ECO:0000313" key="8">
    <source>
        <dbReference type="EMBL" id="RHM45227.1"/>
    </source>
</evidence>
<dbReference type="Pfam" id="PF13102">
    <property type="entry name" value="Phage_int_SAM_5"/>
    <property type="match status" value="1"/>
</dbReference>
<dbReference type="Gene3D" id="1.10.443.10">
    <property type="entry name" value="Intergrase catalytic core"/>
    <property type="match status" value="1"/>
</dbReference>
<dbReference type="InterPro" id="IPR010998">
    <property type="entry name" value="Integrase_recombinase_N"/>
</dbReference>
<accession>A0A415QM57</accession>
<dbReference type="InterPro" id="IPR050090">
    <property type="entry name" value="Tyrosine_recombinase_XerCD"/>
</dbReference>
<dbReference type="PROSITE" id="PS51900">
    <property type="entry name" value="CB"/>
    <property type="match status" value="1"/>
</dbReference>
<evidence type="ECO:0000313" key="9">
    <source>
        <dbReference type="Proteomes" id="UP000286038"/>
    </source>
</evidence>
<dbReference type="Pfam" id="PF00589">
    <property type="entry name" value="Phage_integrase"/>
    <property type="match status" value="1"/>
</dbReference>
<evidence type="ECO:0000259" key="7">
    <source>
        <dbReference type="PROSITE" id="PS51900"/>
    </source>
</evidence>
<evidence type="ECO:0000256" key="2">
    <source>
        <dbReference type="ARBA" id="ARBA00022908"/>
    </source>
</evidence>
<evidence type="ECO:0000256" key="3">
    <source>
        <dbReference type="ARBA" id="ARBA00023125"/>
    </source>
</evidence>
<evidence type="ECO:0000256" key="4">
    <source>
        <dbReference type="ARBA" id="ARBA00023172"/>
    </source>
</evidence>
<proteinExistence type="inferred from homology"/>
<gene>
    <name evidence="8" type="ORF">DWZ68_04645</name>
</gene>
<dbReference type="InterPro" id="IPR025269">
    <property type="entry name" value="SAM-like_dom"/>
</dbReference>
<dbReference type="PANTHER" id="PTHR30349:SF64">
    <property type="entry name" value="PROPHAGE INTEGRASE INTD-RELATED"/>
    <property type="match status" value="1"/>
</dbReference>
<comment type="similarity">
    <text evidence="1">Belongs to the 'phage' integrase family.</text>
</comment>
<dbReference type="PANTHER" id="PTHR30349">
    <property type="entry name" value="PHAGE INTEGRASE-RELATED"/>
    <property type="match status" value="1"/>
</dbReference>
<feature type="domain" description="Core-binding (CB)" evidence="7">
    <location>
        <begin position="101"/>
        <end position="187"/>
    </location>
</feature>
<protein>
    <submittedName>
        <fullName evidence="8">Site-specific integrase</fullName>
    </submittedName>
</protein>
<dbReference type="Gene3D" id="1.10.150.130">
    <property type="match status" value="1"/>
</dbReference>
<dbReference type="InterPro" id="IPR044068">
    <property type="entry name" value="CB"/>
</dbReference>
<comment type="caution">
    <text evidence="8">The sequence shown here is derived from an EMBL/GenBank/DDBJ whole genome shotgun (WGS) entry which is preliminary data.</text>
</comment>
<dbReference type="Proteomes" id="UP000286038">
    <property type="component" value="Unassembled WGS sequence"/>
</dbReference>
<evidence type="ECO:0000256" key="1">
    <source>
        <dbReference type="ARBA" id="ARBA00008857"/>
    </source>
</evidence>
<feature type="domain" description="Tyr recombinase" evidence="6">
    <location>
        <begin position="211"/>
        <end position="397"/>
    </location>
</feature>
<organism evidence="8 9">
    <name type="scientific">Butyricimonas virosa</name>
    <dbReference type="NCBI Taxonomy" id="544645"/>
    <lineage>
        <taxon>Bacteria</taxon>
        <taxon>Pseudomonadati</taxon>
        <taxon>Bacteroidota</taxon>
        <taxon>Bacteroidia</taxon>
        <taxon>Bacteroidales</taxon>
        <taxon>Odoribacteraceae</taxon>
        <taxon>Butyricimonas</taxon>
    </lineage>
</organism>
<evidence type="ECO:0000256" key="5">
    <source>
        <dbReference type="PROSITE-ProRule" id="PRU01248"/>
    </source>
</evidence>
<dbReference type="InterPro" id="IPR011010">
    <property type="entry name" value="DNA_brk_join_enz"/>
</dbReference>
<dbReference type="RefSeq" id="WP_118449076.1">
    <property type="nucleotide sequence ID" value="NZ_CABJDM010000004.1"/>
</dbReference>
<dbReference type="PROSITE" id="PS51898">
    <property type="entry name" value="TYR_RECOMBINASE"/>
    <property type="match status" value="1"/>
</dbReference>
<evidence type="ECO:0000259" key="6">
    <source>
        <dbReference type="PROSITE" id="PS51898"/>
    </source>
</evidence>
<name>A0A415QM57_9BACT</name>
<dbReference type="SUPFAM" id="SSF56349">
    <property type="entry name" value="DNA breaking-rejoining enzymes"/>
    <property type="match status" value="1"/>
</dbReference>
<dbReference type="GO" id="GO:0003677">
    <property type="term" value="F:DNA binding"/>
    <property type="evidence" value="ECO:0007669"/>
    <property type="project" value="UniProtKB-UniRule"/>
</dbReference>
<reference evidence="8 9" key="1">
    <citation type="submission" date="2018-08" db="EMBL/GenBank/DDBJ databases">
        <title>A genome reference for cultivated species of the human gut microbiota.</title>
        <authorList>
            <person name="Zou Y."/>
            <person name="Xue W."/>
            <person name="Luo G."/>
        </authorList>
    </citation>
    <scope>NUCLEOTIDE SEQUENCE [LARGE SCALE GENOMIC DNA]</scope>
    <source>
        <strain evidence="8 9">AF34-33</strain>
    </source>
</reference>
<dbReference type="Pfam" id="PF17293">
    <property type="entry name" value="Arm-DNA-bind_5"/>
    <property type="match status" value="1"/>
</dbReference>
<dbReference type="EMBL" id="QRPV01000004">
    <property type="protein sequence ID" value="RHM45227.1"/>
    <property type="molecule type" value="Genomic_DNA"/>
</dbReference>
<dbReference type="InterPro" id="IPR013762">
    <property type="entry name" value="Integrase-like_cat_sf"/>
</dbReference>
<keyword evidence="2" id="KW-0229">DNA integration</keyword>
<dbReference type="GO" id="GO:0015074">
    <property type="term" value="P:DNA integration"/>
    <property type="evidence" value="ECO:0007669"/>
    <property type="project" value="UniProtKB-KW"/>
</dbReference>
<dbReference type="GO" id="GO:0006310">
    <property type="term" value="P:DNA recombination"/>
    <property type="evidence" value="ECO:0007669"/>
    <property type="project" value="UniProtKB-KW"/>
</dbReference>
<dbReference type="InterPro" id="IPR002104">
    <property type="entry name" value="Integrase_catalytic"/>
</dbReference>
<dbReference type="AlphaFoldDB" id="A0A415QM57"/>